<accession>A0A0C3PF54</accession>
<organism evidence="2 3">
    <name type="scientific">Pisolithus tinctorius Marx 270</name>
    <dbReference type="NCBI Taxonomy" id="870435"/>
    <lineage>
        <taxon>Eukaryota</taxon>
        <taxon>Fungi</taxon>
        <taxon>Dikarya</taxon>
        <taxon>Basidiomycota</taxon>
        <taxon>Agaricomycotina</taxon>
        <taxon>Agaricomycetes</taxon>
        <taxon>Agaricomycetidae</taxon>
        <taxon>Boletales</taxon>
        <taxon>Sclerodermatineae</taxon>
        <taxon>Pisolithaceae</taxon>
        <taxon>Pisolithus</taxon>
    </lineage>
</organism>
<feature type="signal peptide" evidence="1">
    <location>
        <begin position="1"/>
        <end position="19"/>
    </location>
</feature>
<dbReference type="AlphaFoldDB" id="A0A0C3PF54"/>
<sequence length="170" mass="19013">MCLLCVCLRVLAPWRLFRSKSSTPTFQLEQQLCRQLFQTGFPQLTCSKHSVSNELFFSCPPFYSHTCSEWHQPVLACVRAFLALNPLPMLSSTPAVLHTPIMIKLLPPPSHTILFIVIVTLQHEFSSFRRKDGPSKFSGSSGSVSLNGLSLSLSRPVTRQSLLCQDTHPV</sequence>
<feature type="chain" id="PRO_5002167912" description="Secreted protein" evidence="1">
    <location>
        <begin position="20"/>
        <end position="170"/>
    </location>
</feature>
<protein>
    <recommendedName>
        <fullName evidence="4">Secreted protein</fullName>
    </recommendedName>
</protein>
<dbReference type="EMBL" id="KN831947">
    <property type="protein sequence ID" value="KIO12500.1"/>
    <property type="molecule type" value="Genomic_DNA"/>
</dbReference>
<dbReference type="HOGENOM" id="CLU_1571280_0_0_1"/>
<evidence type="ECO:0000313" key="2">
    <source>
        <dbReference type="EMBL" id="KIO12500.1"/>
    </source>
</evidence>
<evidence type="ECO:0000256" key="1">
    <source>
        <dbReference type="SAM" id="SignalP"/>
    </source>
</evidence>
<reference evidence="3" key="2">
    <citation type="submission" date="2015-01" db="EMBL/GenBank/DDBJ databases">
        <title>Evolutionary Origins and Diversification of the Mycorrhizal Mutualists.</title>
        <authorList>
            <consortium name="DOE Joint Genome Institute"/>
            <consortium name="Mycorrhizal Genomics Consortium"/>
            <person name="Kohler A."/>
            <person name="Kuo A."/>
            <person name="Nagy L.G."/>
            <person name="Floudas D."/>
            <person name="Copeland A."/>
            <person name="Barry K.W."/>
            <person name="Cichocki N."/>
            <person name="Veneault-Fourrey C."/>
            <person name="LaButti K."/>
            <person name="Lindquist E.A."/>
            <person name="Lipzen A."/>
            <person name="Lundell T."/>
            <person name="Morin E."/>
            <person name="Murat C."/>
            <person name="Riley R."/>
            <person name="Ohm R."/>
            <person name="Sun H."/>
            <person name="Tunlid A."/>
            <person name="Henrissat B."/>
            <person name="Grigoriev I.V."/>
            <person name="Hibbett D.S."/>
            <person name="Martin F."/>
        </authorList>
    </citation>
    <scope>NUCLEOTIDE SEQUENCE [LARGE SCALE GENOMIC DNA]</scope>
    <source>
        <strain evidence="3">Marx 270</strain>
    </source>
</reference>
<proteinExistence type="predicted"/>
<evidence type="ECO:0008006" key="4">
    <source>
        <dbReference type="Google" id="ProtNLM"/>
    </source>
</evidence>
<name>A0A0C3PF54_PISTI</name>
<dbReference type="InParanoid" id="A0A0C3PF54"/>
<gene>
    <name evidence="2" type="ORF">M404DRAFT_678750</name>
</gene>
<keyword evidence="3" id="KW-1185">Reference proteome</keyword>
<dbReference type="Proteomes" id="UP000054217">
    <property type="component" value="Unassembled WGS sequence"/>
</dbReference>
<evidence type="ECO:0000313" key="3">
    <source>
        <dbReference type="Proteomes" id="UP000054217"/>
    </source>
</evidence>
<keyword evidence="1" id="KW-0732">Signal</keyword>
<reference evidence="2 3" key="1">
    <citation type="submission" date="2014-04" db="EMBL/GenBank/DDBJ databases">
        <authorList>
            <consortium name="DOE Joint Genome Institute"/>
            <person name="Kuo A."/>
            <person name="Kohler A."/>
            <person name="Costa M.D."/>
            <person name="Nagy L.G."/>
            <person name="Floudas D."/>
            <person name="Copeland A."/>
            <person name="Barry K.W."/>
            <person name="Cichocki N."/>
            <person name="Veneault-Fourrey C."/>
            <person name="LaButti K."/>
            <person name="Lindquist E.A."/>
            <person name="Lipzen A."/>
            <person name="Lundell T."/>
            <person name="Morin E."/>
            <person name="Murat C."/>
            <person name="Sun H."/>
            <person name="Tunlid A."/>
            <person name="Henrissat B."/>
            <person name="Grigoriev I.V."/>
            <person name="Hibbett D.S."/>
            <person name="Martin F."/>
            <person name="Nordberg H.P."/>
            <person name="Cantor M.N."/>
            <person name="Hua S.X."/>
        </authorList>
    </citation>
    <scope>NUCLEOTIDE SEQUENCE [LARGE SCALE GENOMIC DNA]</scope>
    <source>
        <strain evidence="2 3">Marx 270</strain>
    </source>
</reference>